<dbReference type="PhylomeDB" id="A0A167Q036"/>
<accession>A0A167Q036</accession>
<feature type="region of interest" description="Disordered" evidence="1">
    <location>
        <begin position="61"/>
        <end position="144"/>
    </location>
</feature>
<gene>
    <name evidence="4" type="ORF">EN45_112150</name>
</gene>
<feature type="signal peptide" evidence="3">
    <location>
        <begin position="1"/>
        <end position="23"/>
    </location>
</feature>
<sequence length="317" mass="36465">MYINRPSILLVAFILALTQSTTSHPIRTSKWVKIEQFEDPNDRGIWKVFEKEGYHDQLPDPPHVKHNGNPAWPTNQNNKQIEQETPNDRYKTGTSEWGKPTVSILIPTSPETPDQVHKPYSQQTGEKQEDHSEDKESSIETLDAERQGHYKEILQYPHTKGAIDDEHKYPAPAFFSHTSSSGWTSFFAYRFPFQTLKSEAVALPQYPLPRVFTTVIILLVMVWVAIFTIGLLELGNYLWRRRVEALDREDVQGRHSEEEEASFDETMKVPLTIVIAPSENTRPRDEGERGYGFLESVSSDYESDSGSESDEDDYRIF</sequence>
<feature type="compositionally biased region" description="Polar residues" evidence="1">
    <location>
        <begin position="72"/>
        <end position="84"/>
    </location>
</feature>
<feature type="region of interest" description="Disordered" evidence="1">
    <location>
        <begin position="277"/>
        <end position="317"/>
    </location>
</feature>
<dbReference type="Proteomes" id="UP000076449">
    <property type="component" value="Chromosome IV"/>
</dbReference>
<organism evidence="4">
    <name type="scientific">Penicillium chrysogenum</name>
    <name type="common">Penicillium notatum</name>
    <dbReference type="NCBI Taxonomy" id="5076"/>
    <lineage>
        <taxon>Eukaryota</taxon>
        <taxon>Fungi</taxon>
        <taxon>Dikarya</taxon>
        <taxon>Ascomycota</taxon>
        <taxon>Pezizomycotina</taxon>
        <taxon>Eurotiomycetes</taxon>
        <taxon>Eurotiomycetidae</taxon>
        <taxon>Eurotiales</taxon>
        <taxon>Aspergillaceae</taxon>
        <taxon>Penicillium</taxon>
        <taxon>Penicillium chrysogenum species complex</taxon>
    </lineage>
</organism>
<keyword evidence="2" id="KW-0812">Transmembrane</keyword>
<keyword evidence="3" id="KW-0732">Signal</keyword>
<proteinExistence type="predicted"/>
<keyword evidence="2" id="KW-0472">Membrane</keyword>
<reference evidence="4" key="1">
    <citation type="journal article" date="2014" name="Genome Announc.">
        <title>Complete sequencing and chromosome-scale genome assembly of the industrial progenitor strain P2niaD18 from the penicillin producer Penicillium chrysogenum.</title>
        <authorList>
            <person name="Specht T."/>
            <person name="Dahlmann T.A."/>
            <person name="Zadra I."/>
            <person name="Kurnsteiner H."/>
            <person name="Kuck U."/>
        </authorList>
    </citation>
    <scope>NUCLEOTIDE SEQUENCE [LARGE SCALE GENOMIC DNA]</scope>
    <source>
        <strain evidence="4">P2niaD18</strain>
    </source>
</reference>
<evidence type="ECO:0000256" key="3">
    <source>
        <dbReference type="SAM" id="SignalP"/>
    </source>
</evidence>
<dbReference type="AlphaFoldDB" id="A0A167Q036"/>
<feature type="transmembrane region" description="Helical" evidence="2">
    <location>
        <begin position="211"/>
        <end position="232"/>
    </location>
</feature>
<feature type="compositionally biased region" description="Acidic residues" evidence="1">
    <location>
        <begin position="301"/>
        <end position="317"/>
    </location>
</feature>
<evidence type="ECO:0000256" key="2">
    <source>
        <dbReference type="SAM" id="Phobius"/>
    </source>
</evidence>
<protein>
    <submittedName>
        <fullName evidence="4">Uncharacterized protein</fullName>
    </submittedName>
</protein>
<dbReference type="EMBL" id="CM002801">
    <property type="protein sequence ID" value="KZN84097.1"/>
    <property type="molecule type" value="Genomic_DNA"/>
</dbReference>
<evidence type="ECO:0000313" key="4">
    <source>
        <dbReference type="EMBL" id="KZN84097.1"/>
    </source>
</evidence>
<keyword evidence="2" id="KW-1133">Transmembrane helix</keyword>
<name>A0A167Q036_PENCH</name>
<feature type="compositionally biased region" description="Basic and acidic residues" evidence="1">
    <location>
        <begin position="126"/>
        <end position="144"/>
    </location>
</feature>
<evidence type="ECO:0000256" key="1">
    <source>
        <dbReference type="SAM" id="MobiDB-lite"/>
    </source>
</evidence>
<feature type="chain" id="PRO_5007891341" evidence="3">
    <location>
        <begin position="24"/>
        <end position="317"/>
    </location>
</feature>